<sequence>MSNYLLRQPFRTFTCINLTKKFNDENSEQPGYNSLPELPRPSRAAASSREFKAVQPSNPTRALQPSPSRIGSQRVSPVELPRLQVIAFADQKPLHLASRNPSASRHRAPLKPAVETTVLAGSPRAPFTRKPDPFEPLPRDPSDPRLHAYSTCAQVEPRPRRSRAAFLRDAPVCAMSELTPAFKPSRVGFLAARAQALQPRPRLGPRCLESTVVLRLGLIEQISRYDSSDSTRSSQPDCLSVSPGFTTDHYVLGRMPPRRGARRGGGRRGRGAGRGQLEE</sequence>
<comment type="caution">
    <text evidence="2">The sequence shown here is derived from an EMBL/GenBank/DDBJ whole genome shotgun (WGS) entry which is preliminary data.</text>
</comment>
<feature type="region of interest" description="Disordered" evidence="1">
    <location>
        <begin position="249"/>
        <end position="279"/>
    </location>
</feature>
<feature type="region of interest" description="Disordered" evidence="1">
    <location>
        <begin position="22"/>
        <end position="76"/>
    </location>
</feature>
<dbReference type="Proteomes" id="UP000321947">
    <property type="component" value="Unassembled WGS sequence"/>
</dbReference>
<feature type="compositionally biased region" description="Basic residues" evidence="1">
    <location>
        <begin position="256"/>
        <end position="271"/>
    </location>
</feature>
<proteinExistence type="predicted"/>
<feature type="region of interest" description="Disordered" evidence="1">
    <location>
        <begin position="123"/>
        <end position="146"/>
    </location>
</feature>
<evidence type="ECO:0000313" key="2">
    <source>
        <dbReference type="EMBL" id="TYK26786.1"/>
    </source>
</evidence>
<feature type="compositionally biased region" description="Polar residues" evidence="1">
    <location>
        <begin position="55"/>
        <end position="75"/>
    </location>
</feature>
<reference evidence="2 3" key="1">
    <citation type="submission" date="2019-08" db="EMBL/GenBank/DDBJ databases">
        <title>Draft genome sequences of two oriental melons (Cucumis melo L. var makuwa).</title>
        <authorList>
            <person name="Kwon S.-Y."/>
        </authorList>
    </citation>
    <scope>NUCLEOTIDE SEQUENCE [LARGE SCALE GENOMIC DNA]</scope>
    <source>
        <strain evidence="3">cv. Chang Bougi</strain>
        <tissue evidence="2">Leaf</tissue>
    </source>
</reference>
<protein>
    <submittedName>
        <fullName evidence="2">Uncharacterized protein</fullName>
    </submittedName>
</protein>
<evidence type="ECO:0000256" key="1">
    <source>
        <dbReference type="SAM" id="MobiDB-lite"/>
    </source>
</evidence>
<name>A0A5D3DSU5_CUCMM</name>
<gene>
    <name evidence="2" type="ORF">E5676_scaffold124G00860</name>
</gene>
<feature type="compositionally biased region" description="Basic and acidic residues" evidence="1">
    <location>
        <begin position="129"/>
        <end position="146"/>
    </location>
</feature>
<organism evidence="2 3">
    <name type="scientific">Cucumis melo var. makuwa</name>
    <name type="common">Oriental melon</name>
    <dbReference type="NCBI Taxonomy" id="1194695"/>
    <lineage>
        <taxon>Eukaryota</taxon>
        <taxon>Viridiplantae</taxon>
        <taxon>Streptophyta</taxon>
        <taxon>Embryophyta</taxon>
        <taxon>Tracheophyta</taxon>
        <taxon>Spermatophyta</taxon>
        <taxon>Magnoliopsida</taxon>
        <taxon>eudicotyledons</taxon>
        <taxon>Gunneridae</taxon>
        <taxon>Pentapetalae</taxon>
        <taxon>rosids</taxon>
        <taxon>fabids</taxon>
        <taxon>Cucurbitales</taxon>
        <taxon>Cucurbitaceae</taxon>
        <taxon>Benincaseae</taxon>
        <taxon>Cucumis</taxon>
    </lineage>
</organism>
<dbReference type="EMBL" id="SSTD01003357">
    <property type="protein sequence ID" value="TYK26786.1"/>
    <property type="molecule type" value="Genomic_DNA"/>
</dbReference>
<evidence type="ECO:0000313" key="3">
    <source>
        <dbReference type="Proteomes" id="UP000321947"/>
    </source>
</evidence>
<accession>A0A5D3DSU5</accession>
<dbReference type="AlphaFoldDB" id="A0A5D3DSU5"/>